<reference evidence="1" key="1">
    <citation type="submission" date="2019-02" db="EMBL/GenBank/DDBJ databases">
        <authorList>
            <person name="Gruber-Vodicka R. H."/>
            <person name="Seah K. B. B."/>
        </authorList>
    </citation>
    <scope>NUCLEOTIDE SEQUENCE</scope>
    <source>
        <strain evidence="1">BECK_S313</strain>
    </source>
</reference>
<dbReference type="AlphaFoldDB" id="A0A450VZZ2"/>
<organism evidence="1">
    <name type="scientific">Candidatus Kentrum sp. LPFa</name>
    <dbReference type="NCBI Taxonomy" id="2126335"/>
    <lineage>
        <taxon>Bacteria</taxon>
        <taxon>Pseudomonadati</taxon>
        <taxon>Pseudomonadota</taxon>
        <taxon>Gammaproteobacteria</taxon>
        <taxon>Candidatus Kentrum</taxon>
    </lineage>
</organism>
<sequence>MKHKIIGPFCDNFISISLHEPSEIIQFIWLQGPFARNRLDTYFLYFSIFYDDFRFRFISLIFAMDMNGFMLVAIEKYHDTQVCIDLWHTDISPRPNRTRWNSSS</sequence>
<accession>A0A450VZZ2</accession>
<protein>
    <submittedName>
        <fullName evidence="1">Uncharacterized protein</fullName>
    </submittedName>
</protein>
<gene>
    <name evidence="1" type="ORF">BECKLPF1236B_GA0070989_101320</name>
</gene>
<name>A0A450VZZ2_9GAMM</name>
<evidence type="ECO:0000313" key="1">
    <source>
        <dbReference type="EMBL" id="VFK10256.1"/>
    </source>
</evidence>
<dbReference type="EMBL" id="CAADFK010000013">
    <property type="protein sequence ID" value="VFK10256.1"/>
    <property type="molecule type" value="Genomic_DNA"/>
</dbReference>
<proteinExistence type="predicted"/>